<dbReference type="Pfam" id="PF01926">
    <property type="entry name" value="MMR_HSR1"/>
    <property type="match status" value="1"/>
</dbReference>
<organism evidence="2 3">
    <name type="scientific">Coprinopsis marcescibilis</name>
    <name type="common">Agaric fungus</name>
    <name type="synonym">Psathyrella marcescibilis</name>
    <dbReference type="NCBI Taxonomy" id="230819"/>
    <lineage>
        <taxon>Eukaryota</taxon>
        <taxon>Fungi</taxon>
        <taxon>Dikarya</taxon>
        <taxon>Basidiomycota</taxon>
        <taxon>Agaricomycotina</taxon>
        <taxon>Agaricomycetes</taxon>
        <taxon>Agaricomycetidae</taxon>
        <taxon>Agaricales</taxon>
        <taxon>Agaricineae</taxon>
        <taxon>Psathyrellaceae</taxon>
        <taxon>Coprinopsis</taxon>
    </lineage>
</organism>
<sequence>MPRKLRKLSDRWKKQRKAGDKIMDDAQADDLIIPLMGPTGVGKSSFINAYLGTAVAQVGHELESCTRHIDWYSTILPPKSCYAGRRLILVDTPGFDDTYADDAEILRRIGVWLAASYANGTSLAGVIYLHDINQKRMLGSTRLNLKMFERLVGKDSLPTVSLVTTQWETVRVQAGVDREKELSAEFWTDALKGGATVSRVQKTPEHPKPHLDVVENVLRRHFESKAKARALLIQQELVDKERIIPLTTAGQELKYSLQHVLELQKQLGDSVDDDDRRRELVDRIEATKNQVIALSPTMKAKVRSWIKDLIK</sequence>
<keyword evidence="3" id="KW-1185">Reference proteome</keyword>
<evidence type="ECO:0000313" key="2">
    <source>
        <dbReference type="EMBL" id="TFK28454.1"/>
    </source>
</evidence>
<dbReference type="OrthoDB" id="8954335at2759"/>
<dbReference type="SUPFAM" id="SSF52540">
    <property type="entry name" value="P-loop containing nucleoside triphosphate hydrolases"/>
    <property type="match status" value="1"/>
</dbReference>
<proteinExistence type="predicted"/>
<dbReference type="Proteomes" id="UP000307440">
    <property type="component" value="Unassembled WGS sequence"/>
</dbReference>
<accession>A0A5C3L5Z8</accession>
<evidence type="ECO:0000313" key="3">
    <source>
        <dbReference type="Proteomes" id="UP000307440"/>
    </source>
</evidence>
<dbReference type="InterPro" id="IPR027417">
    <property type="entry name" value="P-loop_NTPase"/>
</dbReference>
<dbReference type="GO" id="GO:0005525">
    <property type="term" value="F:GTP binding"/>
    <property type="evidence" value="ECO:0007669"/>
    <property type="project" value="InterPro"/>
</dbReference>
<dbReference type="EMBL" id="ML210156">
    <property type="protein sequence ID" value="TFK28454.1"/>
    <property type="molecule type" value="Genomic_DNA"/>
</dbReference>
<name>A0A5C3L5Z8_COPMA</name>
<dbReference type="Gene3D" id="3.40.50.300">
    <property type="entry name" value="P-loop containing nucleotide triphosphate hydrolases"/>
    <property type="match status" value="1"/>
</dbReference>
<evidence type="ECO:0000259" key="1">
    <source>
        <dbReference type="Pfam" id="PF01926"/>
    </source>
</evidence>
<protein>
    <recommendedName>
        <fullName evidence="1">G domain-containing protein</fullName>
    </recommendedName>
</protein>
<dbReference type="InterPro" id="IPR006073">
    <property type="entry name" value="GTP-bd"/>
</dbReference>
<reference evidence="2 3" key="1">
    <citation type="journal article" date="2019" name="Nat. Ecol. Evol.">
        <title>Megaphylogeny resolves global patterns of mushroom evolution.</title>
        <authorList>
            <person name="Varga T."/>
            <person name="Krizsan K."/>
            <person name="Foldi C."/>
            <person name="Dima B."/>
            <person name="Sanchez-Garcia M."/>
            <person name="Sanchez-Ramirez S."/>
            <person name="Szollosi G.J."/>
            <person name="Szarkandi J.G."/>
            <person name="Papp V."/>
            <person name="Albert L."/>
            <person name="Andreopoulos W."/>
            <person name="Angelini C."/>
            <person name="Antonin V."/>
            <person name="Barry K.W."/>
            <person name="Bougher N.L."/>
            <person name="Buchanan P."/>
            <person name="Buyck B."/>
            <person name="Bense V."/>
            <person name="Catcheside P."/>
            <person name="Chovatia M."/>
            <person name="Cooper J."/>
            <person name="Damon W."/>
            <person name="Desjardin D."/>
            <person name="Finy P."/>
            <person name="Geml J."/>
            <person name="Haridas S."/>
            <person name="Hughes K."/>
            <person name="Justo A."/>
            <person name="Karasinski D."/>
            <person name="Kautmanova I."/>
            <person name="Kiss B."/>
            <person name="Kocsube S."/>
            <person name="Kotiranta H."/>
            <person name="LaButti K.M."/>
            <person name="Lechner B.E."/>
            <person name="Liimatainen K."/>
            <person name="Lipzen A."/>
            <person name="Lukacs Z."/>
            <person name="Mihaltcheva S."/>
            <person name="Morgado L.N."/>
            <person name="Niskanen T."/>
            <person name="Noordeloos M.E."/>
            <person name="Ohm R.A."/>
            <person name="Ortiz-Santana B."/>
            <person name="Ovrebo C."/>
            <person name="Racz N."/>
            <person name="Riley R."/>
            <person name="Savchenko A."/>
            <person name="Shiryaev A."/>
            <person name="Soop K."/>
            <person name="Spirin V."/>
            <person name="Szebenyi C."/>
            <person name="Tomsovsky M."/>
            <person name="Tulloss R.E."/>
            <person name="Uehling J."/>
            <person name="Grigoriev I.V."/>
            <person name="Vagvolgyi C."/>
            <person name="Papp T."/>
            <person name="Martin F.M."/>
            <person name="Miettinen O."/>
            <person name="Hibbett D.S."/>
            <person name="Nagy L.G."/>
        </authorList>
    </citation>
    <scope>NUCLEOTIDE SEQUENCE [LARGE SCALE GENOMIC DNA]</scope>
    <source>
        <strain evidence="2 3">CBS 121175</strain>
    </source>
</reference>
<dbReference type="STRING" id="230819.A0A5C3L5Z8"/>
<dbReference type="AlphaFoldDB" id="A0A5C3L5Z8"/>
<gene>
    <name evidence="2" type="ORF">FA15DRAFT_665424</name>
</gene>
<dbReference type="CDD" id="cd00882">
    <property type="entry name" value="Ras_like_GTPase"/>
    <property type="match status" value="1"/>
</dbReference>
<feature type="domain" description="G" evidence="1">
    <location>
        <begin position="35"/>
        <end position="99"/>
    </location>
</feature>